<dbReference type="InterPro" id="IPR038078">
    <property type="entry name" value="PhoU-like_sf"/>
</dbReference>
<protein>
    <recommendedName>
        <fullName evidence="3">PhoU domain-containing protein</fullName>
    </recommendedName>
</protein>
<reference evidence="1 2" key="1">
    <citation type="journal article" date="2016" name="Genome Announc.">
        <title>Draft Genome Sequence of the Anaerobic Ammonium-Oxidizing Bacterium 'Candidatus Brocadia sp. 40'.</title>
        <authorList>
            <person name="Ali M."/>
            <person name="Haroon M.F."/>
            <person name="Narita Y."/>
            <person name="Zhang L."/>
            <person name="Rangel Shaw D."/>
            <person name="Okabe S."/>
            <person name="Saikaly P.E."/>
        </authorList>
    </citation>
    <scope>NUCLEOTIDE SEQUENCE [LARGE SCALE GENOMIC DNA]</scope>
    <source>
        <strain evidence="1 2">40</strain>
    </source>
</reference>
<gene>
    <name evidence="1" type="ORF">BIY37_10210</name>
</gene>
<sequence length="209" mass="23656">MSAINLNNDLRDILERISGMCSKIESMLSLCLDGFMKHKIVLIDEAREVSQAIHNEENELISLLSNKATKPDMDKELVKSMMAIVGHFELATNELDVVLQNVRVKVAEGVLFSDKGVNEISHLFRETLTVLKTTGDIILTKNDVLVKHLTDKYASLNQIVDAYSQEHEDRLIKGICQPKSSSLYLNIVDSLMKVVWHMKQAVNRFFGNR</sequence>
<evidence type="ECO:0000313" key="2">
    <source>
        <dbReference type="Proteomes" id="UP000242219"/>
    </source>
</evidence>
<accession>A0A1V6LY64</accession>
<dbReference type="Gene3D" id="1.20.58.220">
    <property type="entry name" value="Phosphate transport system protein phou homolog 2, domain 2"/>
    <property type="match status" value="1"/>
</dbReference>
<keyword evidence="2" id="KW-1185">Reference proteome</keyword>
<dbReference type="RefSeq" id="WP_070067726.1">
    <property type="nucleotide sequence ID" value="NZ_MJUW02000105.1"/>
</dbReference>
<organism evidence="1 2">
    <name type="scientific">Candidatus Brocadia sapporoensis</name>
    <dbReference type="NCBI Taxonomy" id="392547"/>
    <lineage>
        <taxon>Bacteria</taxon>
        <taxon>Pseudomonadati</taxon>
        <taxon>Planctomycetota</taxon>
        <taxon>Candidatus Brocadiia</taxon>
        <taxon>Candidatus Brocadiales</taxon>
        <taxon>Candidatus Brocadiaceae</taxon>
        <taxon>Candidatus Brocadia</taxon>
    </lineage>
</organism>
<dbReference type="EMBL" id="MJUW02000105">
    <property type="protein sequence ID" value="OQD45094.1"/>
    <property type="molecule type" value="Genomic_DNA"/>
</dbReference>
<dbReference type="AlphaFoldDB" id="A0A1V6LY64"/>
<dbReference type="Proteomes" id="UP000242219">
    <property type="component" value="Unassembled WGS sequence"/>
</dbReference>
<comment type="caution">
    <text evidence="1">The sequence shown here is derived from an EMBL/GenBank/DDBJ whole genome shotgun (WGS) entry which is preliminary data.</text>
</comment>
<name>A0A1V6LY64_9BACT</name>
<evidence type="ECO:0008006" key="3">
    <source>
        <dbReference type="Google" id="ProtNLM"/>
    </source>
</evidence>
<evidence type="ECO:0000313" key="1">
    <source>
        <dbReference type="EMBL" id="OQD45094.1"/>
    </source>
</evidence>
<dbReference type="SUPFAM" id="SSF109755">
    <property type="entry name" value="PhoU-like"/>
    <property type="match status" value="1"/>
</dbReference>
<proteinExistence type="predicted"/>